<dbReference type="EMBL" id="JABVEC010000009">
    <property type="protein sequence ID" value="MBC6466640.1"/>
    <property type="molecule type" value="Genomic_DNA"/>
</dbReference>
<feature type="domain" description="Nudix hydrolase" evidence="2">
    <location>
        <begin position="19"/>
        <end position="151"/>
    </location>
</feature>
<keyword evidence="1" id="KW-0378">Hydrolase</keyword>
<dbReference type="Pfam" id="PF00293">
    <property type="entry name" value="NUDIX"/>
    <property type="match status" value="1"/>
</dbReference>
<evidence type="ECO:0000313" key="4">
    <source>
        <dbReference type="Proteomes" id="UP000805614"/>
    </source>
</evidence>
<dbReference type="InterPro" id="IPR000086">
    <property type="entry name" value="NUDIX_hydrolase_dom"/>
</dbReference>
<accession>A0ABR7LP65</accession>
<dbReference type="Gene3D" id="3.90.79.10">
    <property type="entry name" value="Nucleoside Triphosphate Pyrophosphohydrolase"/>
    <property type="match status" value="1"/>
</dbReference>
<dbReference type="InterPro" id="IPR015797">
    <property type="entry name" value="NUDIX_hydrolase-like_dom_sf"/>
</dbReference>
<dbReference type="RefSeq" id="WP_187243655.1">
    <property type="nucleotide sequence ID" value="NZ_BAAAOK010000013.1"/>
</dbReference>
<reference evidence="3 4" key="1">
    <citation type="submission" date="2020-06" db="EMBL/GenBank/DDBJ databases">
        <title>Actinomadura xiongansis sp. nov., isolated from soil of Baiyangdian.</title>
        <authorList>
            <person name="Zhang X."/>
        </authorList>
    </citation>
    <scope>NUCLEOTIDE SEQUENCE [LARGE SCALE GENOMIC DNA]</scope>
    <source>
        <strain evidence="3 4">HBUM206468</strain>
    </source>
</reference>
<dbReference type="PROSITE" id="PS00893">
    <property type="entry name" value="NUDIX_BOX"/>
    <property type="match status" value="1"/>
</dbReference>
<name>A0ABR7LP65_9ACTN</name>
<evidence type="ECO:0000256" key="1">
    <source>
        <dbReference type="ARBA" id="ARBA00022801"/>
    </source>
</evidence>
<evidence type="ECO:0000313" key="3">
    <source>
        <dbReference type="EMBL" id="MBC6466640.1"/>
    </source>
</evidence>
<dbReference type="SUPFAM" id="SSF55811">
    <property type="entry name" value="Nudix"/>
    <property type="match status" value="1"/>
</dbReference>
<dbReference type="InterPro" id="IPR020084">
    <property type="entry name" value="NUDIX_hydrolase_CS"/>
</dbReference>
<keyword evidence="4" id="KW-1185">Reference proteome</keyword>
<organism evidence="3 4">
    <name type="scientific">Actinomadura alba</name>
    <dbReference type="NCBI Taxonomy" id="406431"/>
    <lineage>
        <taxon>Bacteria</taxon>
        <taxon>Bacillati</taxon>
        <taxon>Actinomycetota</taxon>
        <taxon>Actinomycetes</taxon>
        <taxon>Streptosporangiales</taxon>
        <taxon>Thermomonosporaceae</taxon>
        <taxon>Actinomadura</taxon>
    </lineage>
</organism>
<evidence type="ECO:0000259" key="2">
    <source>
        <dbReference type="PROSITE" id="PS51462"/>
    </source>
</evidence>
<protein>
    <submittedName>
        <fullName evidence="3">NUDIX domain-containing protein</fullName>
    </submittedName>
</protein>
<dbReference type="Proteomes" id="UP000805614">
    <property type="component" value="Unassembled WGS sequence"/>
</dbReference>
<dbReference type="PROSITE" id="PS51462">
    <property type="entry name" value="NUDIX"/>
    <property type="match status" value="1"/>
</dbReference>
<comment type="caution">
    <text evidence="3">The sequence shown here is derived from an EMBL/GenBank/DDBJ whole genome shotgun (WGS) entry which is preliminary data.</text>
</comment>
<sequence length="162" mass="17734">MTDHDLDQRLRDDADRDGIQKLVVGAVIHHQGLVLILRRSATDKFLPGIEKLPSGGVDDGEDLLTALARELAEEIGRTGPLTVDPDFVASFDYISGSGRKARQYTFAVPHDGRPLVLSEEHDSHRWLDPTHLADSDLTEETAQTIRDWALIQGTMGGLISGA</sequence>
<gene>
    <name evidence="3" type="ORF">HKK74_14165</name>
</gene>
<proteinExistence type="predicted"/>